<dbReference type="GO" id="GO:0003688">
    <property type="term" value="F:DNA replication origin binding"/>
    <property type="evidence" value="ECO:0007669"/>
    <property type="project" value="InterPro"/>
</dbReference>
<evidence type="ECO:0000313" key="5">
    <source>
        <dbReference type="Proteomes" id="UP001431572"/>
    </source>
</evidence>
<dbReference type="Proteomes" id="UP001431572">
    <property type="component" value="Plasmid unnamed1"/>
</dbReference>
<dbReference type="AlphaFoldDB" id="A0A8T7M3V3"/>
<feature type="domain" description="Replication origin-binding protein" evidence="1">
    <location>
        <begin position="358"/>
        <end position="528"/>
    </location>
</feature>
<organism evidence="2 4">
    <name type="scientific">Candidatus Chlorohelix allophototropha</name>
    <dbReference type="NCBI Taxonomy" id="3003348"/>
    <lineage>
        <taxon>Bacteria</taxon>
        <taxon>Bacillati</taxon>
        <taxon>Chloroflexota</taxon>
        <taxon>Chloroflexia</taxon>
        <taxon>Candidatus Chloroheliales</taxon>
        <taxon>Candidatus Chloroheliaceae</taxon>
        <taxon>Candidatus Chlorohelix</taxon>
    </lineage>
</organism>
<dbReference type="InterPro" id="IPR049996">
    <property type="entry name" value="Slr7037-like"/>
</dbReference>
<reference evidence="3" key="2">
    <citation type="journal article" date="2024" name="Nature">
        <title>Anoxygenic phototroph of the Chloroflexota uses a type I reaction centre.</title>
        <authorList>
            <person name="Tsuji J.M."/>
            <person name="Shaw N.A."/>
            <person name="Nagashima S."/>
            <person name="Venkiteswaran J.J."/>
            <person name="Schiff S.L."/>
            <person name="Watanabe T."/>
            <person name="Fukui M."/>
            <person name="Hanada S."/>
            <person name="Tank M."/>
            <person name="Neufeld J.D."/>
        </authorList>
    </citation>
    <scope>NUCLEOTIDE SEQUENCE</scope>
    <source>
        <strain evidence="3">L227-S17</strain>
        <plasmid evidence="3 5">unnamed1</plasmid>
    </source>
</reference>
<accession>A0A8T7M3V3</accession>
<evidence type="ECO:0000259" key="1">
    <source>
        <dbReference type="Pfam" id="PF02399"/>
    </source>
</evidence>
<keyword evidence="5" id="KW-1185">Reference proteome</keyword>
<evidence type="ECO:0000313" key="2">
    <source>
        <dbReference type="EMBL" id="NWJ46758.1"/>
    </source>
</evidence>
<dbReference type="InterPro" id="IPR003450">
    <property type="entry name" value="Replication_origin-bd"/>
</dbReference>
<dbReference type="RefSeq" id="WP_341471863.1">
    <property type="nucleotide sequence ID" value="NZ_CP128401.1"/>
</dbReference>
<dbReference type="GO" id="GO:0006260">
    <property type="term" value="P:DNA replication"/>
    <property type="evidence" value="ECO:0007669"/>
    <property type="project" value="InterPro"/>
</dbReference>
<keyword evidence="3" id="KW-0614">Plasmid</keyword>
<evidence type="ECO:0000313" key="4">
    <source>
        <dbReference type="Proteomes" id="UP000521676"/>
    </source>
</evidence>
<dbReference type="GO" id="GO:0005524">
    <property type="term" value="F:ATP binding"/>
    <property type="evidence" value="ECO:0007669"/>
    <property type="project" value="InterPro"/>
</dbReference>
<evidence type="ECO:0000313" key="3">
    <source>
        <dbReference type="EMBL" id="WJW69979.1"/>
    </source>
</evidence>
<dbReference type="EMBL" id="JACATZ010000001">
    <property type="protein sequence ID" value="NWJ46758.1"/>
    <property type="molecule type" value="Genomic_DNA"/>
</dbReference>
<sequence>MKIPTTIKLSVCKTIIAAPGDKPDFGDSSKKWNELTRKQQDTRNQLTFHFENVELTLKQVENYINAGYTLSTQHTGGEQCSKKVNKDGSPHKCKMHRLQNNFVCGQIIQIDFDHAANEAEILNHQLIKLNAAIVYRTPSYKPDNPRLRALFVLETPITNKDYWREAVTALMFAFGQAADQACKDAVRLFYGCKGGVIETKSVILQDKELTKLIGQWEKAKPGEAAIARIRASSAADYPQASARSDNTPSTHYGIEVLSHTFNQLVEVRKDYWHTLNGVCYLIGRLVGGGEINYNEARAALRDAVANWPEGKLGEDHTHRTIDTALNDGEAHPYYVPELLDMPALRRDKIINERYLPDITPTKKVTLIKSPKNTGKTEMIGRLIRGAAAETSFLALGHRQLLLKQVAKRWGLVNYQDFKSNKDDRYDVDKRGLSEQRRLAICVDSLIHLLKAAESDFILLDEIEQILRHFAGNTIKNNRKQVFEMFCALLKKAEHIICLDSDLSPITFEFFSQLFGVENIEVIENRYVHTDAAPIVRYPDRPSIEAALLESIKLGKYCYVATNSRTEADYMVLMISEKLDKKPVVLKVTSLESSDESTRNILKDPAKNLLMYNVLIASPSLGTGIDFNFEHFEETFVLGSWGSTNHKDLLQHAARNRKAKVIKCWIQPGKRYTPTDCKVIEKGLVTKALAAYGKSEIFQMFTSGVLNSEQELAFIKLLTNIWVAENASHNNLEANFYNQAEKEGHKISDALPHPEREDVKKLRQQVKKGIKVEQLTAILKAEDMTDEEARKLKNKNYKTMSDWAKANRYRIQQFYKAEVTAELVELDNKGKFMSALVNYMMLTRRYDPQKRGQTELDDPQKLITDWKAYTAANKTRGDVLAAAGLVNSAKWTQDVIEFDIAVVLSTEELAKGKFVDWCFAHKAEITHNLEIILKADFAKKPIELLSRVLQQVGLNFTLTRLGPRGNQTNYYRINQERLQTIEKLAIHKATIITVDFAQSAEFATAVNW</sequence>
<dbReference type="NCBIfam" id="NF042913">
    <property type="entry name" value="CyRepA1"/>
    <property type="match status" value="1"/>
</dbReference>
<dbReference type="InterPro" id="IPR027417">
    <property type="entry name" value="P-loop_NTPase"/>
</dbReference>
<protein>
    <recommendedName>
        <fullName evidence="1">Replication origin-binding protein domain-containing protein</fullName>
    </recommendedName>
</protein>
<dbReference type="Pfam" id="PF02399">
    <property type="entry name" value="Herpes_ori_bp"/>
    <property type="match status" value="1"/>
</dbReference>
<dbReference type="SUPFAM" id="SSF52540">
    <property type="entry name" value="P-loop containing nucleoside triphosphate hydrolases"/>
    <property type="match status" value="1"/>
</dbReference>
<dbReference type="Proteomes" id="UP000521676">
    <property type="component" value="Unassembled WGS sequence"/>
</dbReference>
<gene>
    <name evidence="2" type="ORF">HXX08_12835</name>
    <name evidence="3" type="ORF">OZ401_004780</name>
</gene>
<name>A0A8T7M3V3_9CHLR</name>
<reference evidence="2 4" key="1">
    <citation type="submission" date="2020-06" db="EMBL/GenBank/DDBJ databases">
        <title>Anoxygenic phototrophic Chloroflexota member uses a Type I reaction center.</title>
        <authorList>
            <person name="Tsuji J.M."/>
            <person name="Shaw N.A."/>
            <person name="Nagashima S."/>
            <person name="Venkiteswaran J."/>
            <person name="Schiff S.L."/>
            <person name="Hanada S."/>
            <person name="Tank M."/>
            <person name="Neufeld J.D."/>
        </authorList>
    </citation>
    <scope>NUCLEOTIDE SEQUENCE [LARGE SCALE GENOMIC DNA]</scope>
    <source>
        <strain evidence="2">L227-S17</strain>
    </source>
</reference>
<dbReference type="EMBL" id="CP128401">
    <property type="protein sequence ID" value="WJW69979.1"/>
    <property type="molecule type" value="Genomic_DNA"/>
</dbReference>
<geneLocation type="plasmid" evidence="3 5">
    <name>unnamed1</name>
</geneLocation>
<proteinExistence type="predicted"/>